<reference evidence="3 4" key="1">
    <citation type="submission" date="2023-12" db="EMBL/GenBank/DDBJ databases">
        <title>A high-quality genome assembly for Dillenia turbinata (Dilleniales).</title>
        <authorList>
            <person name="Chanderbali A."/>
        </authorList>
    </citation>
    <scope>NUCLEOTIDE SEQUENCE [LARGE SCALE GENOMIC DNA]</scope>
    <source>
        <strain evidence="3">LSX21</strain>
        <tissue evidence="3">Leaf</tissue>
    </source>
</reference>
<dbReference type="Proteomes" id="UP001370490">
    <property type="component" value="Unassembled WGS sequence"/>
</dbReference>
<dbReference type="InterPro" id="IPR011600">
    <property type="entry name" value="Pept_C14_caspase"/>
</dbReference>
<proteinExistence type="inferred from homology"/>
<dbReference type="GO" id="GO:0005737">
    <property type="term" value="C:cytoplasm"/>
    <property type="evidence" value="ECO:0007669"/>
    <property type="project" value="TreeGrafter"/>
</dbReference>
<dbReference type="PANTHER" id="PTHR48104">
    <property type="entry name" value="METACASPASE-4"/>
    <property type="match status" value="1"/>
</dbReference>
<dbReference type="Gene3D" id="3.40.50.12660">
    <property type="match status" value="1"/>
</dbReference>
<evidence type="ECO:0000313" key="4">
    <source>
        <dbReference type="Proteomes" id="UP001370490"/>
    </source>
</evidence>
<evidence type="ECO:0000259" key="2">
    <source>
        <dbReference type="Pfam" id="PF00656"/>
    </source>
</evidence>
<dbReference type="Pfam" id="PF00656">
    <property type="entry name" value="Peptidase_C14"/>
    <property type="match status" value="1"/>
</dbReference>
<protein>
    <recommendedName>
        <fullName evidence="2">Peptidase C14 caspase domain-containing protein</fullName>
    </recommendedName>
</protein>
<dbReference type="GO" id="GO:0006508">
    <property type="term" value="P:proteolysis"/>
    <property type="evidence" value="ECO:0007669"/>
    <property type="project" value="InterPro"/>
</dbReference>
<accession>A0AAN8W3Z9</accession>
<dbReference type="SUPFAM" id="SSF52129">
    <property type="entry name" value="Caspase-like"/>
    <property type="match status" value="1"/>
</dbReference>
<name>A0AAN8W3Z9_9MAGN</name>
<keyword evidence="4" id="KW-1185">Reference proteome</keyword>
<evidence type="ECO:0000256" key="1">
    <source>
        <dbReference type="ARBA" id="ARBA00009005"/>
    </source>
</evidence>
<feature type="domain" description="Peptidase C14 caspase" evidence="2">
    <location>
        <begin position="88"/>
        <end position="333"/>
    </location>
</feature>
<gene>
    <name evidence="3" type="ORF">RJ641_013288</name>
</gene>
<organism evidence="3 4">
    <name type="scientific">Dillenia turbinata</name>
    <dbReference type="NCBI Taxonomy" id="194707"/>
    <lineage>
        <taxon>Eukaryota</taxon>
        <taxon>Viridiplantae</taxon>
        <taxon>Streptophyta</taxon>
        <taxon>Embryophyta</taxon>
        <taxon>Tracheophyta</taxon>
        <taxon>Spermatophyta</taxon>
        <taxon>Magnoliopsida</taxon>
        <taxon>eudicotyledons</taxon>
        <taxon>Gunneridae</taxon>
        <taxon>Pentapetalae</taxon>
        <taxon>Dilleniales</taxon>
        <taxon>Dilleniaceae</taxon>
        <taxon>Dillenia</taxon>
    </lineage>
</organism>
<dbReference type="InterPro" id="IPR050452">
    <property type="entry name" value="Metacaspase"/>
</dbReference>
<dbReference type="NCBIfam" id="TIGR01053">
    <property type="entry name" value="LSD1"/>
    <property type="match status" value="1"/>
</dbReference>
<dbReference type="PANTHER" id="PTHR48104:SF2">
    <property type="entry name" value="METACASPASE-1-LIKE ISOFORM X1"/>
    <property type="match status" value="1"/>
</dbReference>
<dbReference type="EMBL" id="JBAMMX010000002">
    <property type="protein sequence ID" value="KAK6945744.1"/>
    <property type="molecule type" value="Genomic_DNA"/>
</dbReference>
<dbReference type="AlphaFoldDB" id="A0AAN8W3Z9"/>
<dbReference type="InterPro" id="IPR029030">
    <property type="entry name" value="Caspase-like_dom_sf"/>
</dbReference>
<evidence type="ECO:0000313" key="3">
    <source>
        <dbReference type="EMBL" id="KAK6945744.1"/>
    </source>
</evidence>
<dbReference type="GO" id="GO:0004197">
    <property type="term" value="F:cysteine-type endopeptidase activity"/>
    <property type="evidence" value="ECO:0007669"/>
    <property type="project" value="InterPro"/>
</dbReference>
<comment type="caution">
    <text evidence="3">The sequence shown here is derived from an EMBL/GenBank/DDBJ whole genome shotgun (WGS) entry which is preliminary data.</text>
</comment>
<comment type="similarity">
    <text evidence="1">Belongs to the peptidase C14B family.</text>
</comment>
<sequence>MEGRGKSKILCSKCRLQLWVTPNAQTIRCQSCRAITPVRASNQLSLTHERSCQMQGSPVKHDCSAHHVFTSLLYNLTSILDPNSSLPKKRALLCGVSYKNMRKYRLKGSINDVTSMKKVLIESFKFPVDSIRILSEEENDPGRCPTRKNIQNALRWLVDGCQSGDSLVFYFSGHGLRQPDFDNDELDGFDETICPVDFRDEGMILDNELNKILVRPLPAGVTLHAIVDSCHSGTILDLPNVYDQKSNQWIDHSPPSKANKGTNGGLAISLSACEDNQQAADTDAFQRKTMSGALTQAFIQTIKTKPELTYYELLMSIHNAIEEAKKKGSLFNSHLLGKMFNRKIVQARFCLPFSDPQLSSSVQFDPKSTKFRL</sequence>